<dbReference type="AlphaFoldDB" id="A0A9D7I8X6"/>
<sequence>MTSLQTELASLRAENMELKNNVTICVVRMGELHKQVTLLRGHLLAIRKNAIKRDRYWVENMADQALTATEPKGK</sequence>
<dbReference type="Proteomes" id="UP000886602">
    <property type="component" value="Unassembled WGS sequence"/>
</dbReference>
<comment type="caution">
    <text evidence="1">The sequence shown here is derived from an EMBL/GenBank/DDBJ whole genome shotgun (WGS) entry which is preliminary data.</text>
</comment>
<dbReference type="EMBL" id="JADJNC010000051">
    <property type="protein sequence ID" value="MBK7424801.1"/>
    <property type="molecule type" value="Genomic_DNA"/>
</dbReference>
<organism evidence="1 2">
    <name type="scientific">Candidatus Propionivibrio dominans</name>
    <dbReference type="NCBI Taxonomy" id="2954373"/>
    <lineage>
        <taxon>Bacteria</taxon>
        <taxon>Pseudomonadati</taxon>
        <taxon>Pseudomonadota</taxon>
        <taxon>Betaproteobacteria</taxon>
        <taxon>Rhodocyclales</taxon>
        <taxon>Rhodocyclaceae</taxon>
        <taxon>Propionivibrio</taxon>
    </lineage>
</organism>
<protein>
    <submittedName>
        <fullName evidence="1">Uncharacterized protein</fullName>
    </submittedName>
</protein>
<gene>
    <name evidence="1" type="ORF">IPJ48_17910</name>
</gene>
<proteinExistence type="predicted"/>
<evidence type="ECO:0000313" key="2">
    <source>
        <dbReference type="Proteomes" id="UP000886602"/>
    </source>
</evidence>
<evidence type="ECO:0000313" key="1">
    <source>
        <dbReference type="EMBL" id="MBK7424801.1"/>
    </source>
</evidence>
<name>A0A9D7I8X6_9RHOO</name>
<accession>A0A9D7I8X6</accession>
<reference evidence="1" key="1">
    <citation type="submission" date="2020-10" db="EMBL/GenBank/DDBJ databases">
        <title>Connecting structure to function with the recovery of over 1000 high-quality activated sludge metagenome-assembled genomes encoding full-length rRNA genes using long-read sequencing.</title>
        <authorList>
            <person name="Singleton C.M."/>
            <person name="Petriglieri F."/>
            <person name="Kristensen J.M."/>
            <person name="Kirkegaard R.H."/>
            <person name="Michaelsen T.Y."/>
            <person name="Andersen M.H."/>
            <person name="Karst S.M."/>
            <person name="Dueholm M.S."/>
            <person name="Nielsen P.H."/>
            <person name="Albertsen M."/>
        </authorList>
    </citation>
    <scope>NUCLEOTIDE SEQUENCE</scope>
    <source>
        <strain evidence="1">EsbW_18-Q3-R4-48_MAXAC.044</strain>
    </source>
</reference>